<keyword evidence="2" id="KW-0521">NADP</keyword>
<evidence type="ECO:0000313" key="5">
    <source>
        <dbReference type="EMBL" id="KEZ45079.1"/>
    </source>
</evidence>
<dbReference type="PANTHER" id="PTHR43976:SF16">
    <property type="entry name" value="SHORT-CHAIN DEHYDROGENASE_REDUCTASE FAMILY PROTEIN"/>
    <property type="match status" value="1"/>
</dbReference>
<proteinExistence type="inferred from homology"/>
<dbReference type="Pfam" id="PF00106">
    <property type="entry name" value="adh_short"/>
    <property type="match status" value="1"/>
</dbReference>
<dbReference type="InterPro" id="IPR051911">
    <property type="entry name" value="SDR_oxidoreductase"/>
</dbReference>
<dbReference type="PROSITE" id="PS00061">
    <property type="entry name" value="ADH_SHORT"/>
    <property type="match status" value="1"/>
</dbReference>
<dbReference type="GO" id="GO:0016491">
    <property type="term" value="F:oxidoreductase activity"/>
    <property type="evidence" value="ECO:0007669"/>
    <property type="project" value="UniProtKB-KW"/>
</dbReference>
<dbReference type="PRINTS" id="PR00080">
    <property type="entry name" value="SDRFAMILY"/>
</dbReference>
<dbReference type="KEGG" id="sapo:SAPIO_CDS2507"/>
<dbReference type="AlphaFoldDB" id="A0A084GCL7"/>
<evidence type="ECO:0000256" key="4">
    <source>
        <dbReference type="RuleBase" id="RU000363"/>
    </source>
</evidence>
<dbReference type="VEuPathDB" id="FungiDB:SAPIO_CDS2507"/>
<accession>A0A084GCL7</accession>
<evidence type="ECO:0000256" key="3">
    <source>
        <dbReference type="ARBA" id="ARBA00023002"/>
    </source>
</evidence>
<dbReference type="HOGENOM" id="CLU_010194_2_9_1"/>
<comment type="caution">
    <text evidence="5">The sequence shown here is derived from an EMBL/GenBank/DDBJ whole genome shotgun (WGS) entry which is preliminary data.</text>
</comment>
<dbReference type="CDD" id="cd05374">
    <property type="entry name" value="17beta-HSD-like_SDR_c"/>
    <property type="match status" value="1"/>
</dbReference>
<evidence type="ECO:0000256" key="1">
    <source>
        <dbReference type="ARBA" id="ARBA00006484"/>
    </source>
</evidence>
<keyword evidence="3" id="KW-0560">Oxidoreductase</keyword>
<dbReference type="PANTHER" id="PTHR43976">
    <property type="entry name" value="SHORT CHAIN DEHYDROGENASE"/>
    <property type="match status" value="1"/>
</dbReference>
<keyword evidence="6" id="KW-1185">Reference proteome</keyword>
<dbReference type="InterPro" id="IPR036291">
    <property type="entry name" value="NAD(P)-bd_dom_sf"/>
</dbReference>
<protein>
    <submittedName>
        <fullName evidence="5">Uncharacterized protein</fullName>
    </submittedName>
</protein>
<comment type="similarity">
    <text evidence="1 4">Belongs to the short-chain dehydrogenases/reductases (SDR) family.</text>
</comment>
<dbReference type="EMBL" id="JOWA01000086">
    <property type="protein sequence ID" value="KEZ45079.1"/>
    <property type="molecule type" value="Genomic_DNA"/>
</dbReference>
<dbReference type="Proteomes" id="UP000028545">
    <property type="component" value="Unassembled WGS sequence"/>
</dbReference>
<gene>
    <name evidence="5" type="ORF">SAPIO_CDS2507</name>
</gene>
<evidence type="ECO:0000313" key="6">
    <source>
        <dbReference type="Proteomes" id="UP000028545"/>
    </source>
</evidence>
<name>A0A084GCL7_PSEDA</name>
<organism evidence="5 6">
    <name type="scientific">Pseudallescheria apiosperma</name>
    <name type="common">Scedosporium apiospermum</name>
    <dbReference type="NCBI Taxonomy" id="563466"/>
    <lineage>
        <taxon>Eukaryota</taxon>
        <taxon>Fungi</taxon>
        <taxon>Dikarya</taxon>
        <taxon>Ascomycota</taxon>
        <taxon>Pezizomycotina</taxon>
        <taxon>Sordariomycetes</taxon>
        <taxon>Hypocreomycetidae</taxon>
        <taxon>Microascales</taxon>
        <taxon>Microascaceae</taxon>
        <taxon>Scedosporium</taxon>
    </lineage>
</organism>
<dbReference type="InterPro" id="IPR020904">
    <property type="entry name" value="Sc_DH/Rdtase_CS"/>
</dbReference>
<dbReference type="OrthoDB" id="1274115at2759"/>
<reference evidence="5 6" key="1">
    <citation type="journal article" date="2014" name="Genome Announc.">
        <title>Draft genome sequence of the pathogenic fungus Scedosporium apiospermum.</title>
        <authorList>
            <person name="Vandeputte P."/>
            <person name="Ghamrawi S."/>
            <person name="Rechenmann M."/>
            <person name="Iltis A."/>
            <person name="Giraud S."/>
            <person name="Fleury M."/>
            <person name="Thornton C."/>
            <person name="Delhaes L."/>
            <person name="Meyer W."/>
            <person name="Papon N."/>
            <person name="Bouchara J.P."/>
        </authorList>
    </citation>
    <scope>NUCLEOTIDE SEQUENCE [LARGE SCALE GENOMIC DNA]</scope>
    <source>
        <strain evidence="5 6">IHEM 14462</strain>
    </source>
</reference>
<sequence>MTSFRVWHISGANVGLGLQLALKALHEGDKVVAAVRSPDKVPETLKVPAVKVLQFDLSWSQERMNEYAKVAFESFGKIDVLVNNAGYAYMGAIEETDPLAEYRDSAVKQQFDTNVFAMLRIIRAMLPRLRAQGSGYIMNLSSIGGFRGVQSNGVYCATKFAVEAVTEALSVEVAPFGLHCVIVEPGYFRTSFLSNPASGANVAAPLAAYEGTPAHEARKNFEKYNGRQPGDPVQGAARMWEYVAGEGLFSGKKKLLRLPLGTDCGTAMRKHSADLAETADHYEDIWKSTDFPSGS</sequence>
<dbReference type="Gene3D" id="3.40.50.720">
    <property type="entry name" value="NAD(P)-binding Rossmann-like Domain"/>
    <property type="match status" value="1"/>
</dbReference>
<dbReference type="GeneID" id="27721579"/>
<dbReference type="SUPFAM" id="SSF51735">
    <property type="entry name" value="NAD(P)-binding Rossmann-fold domains"/>
    <property type="match status" value="1"/>
</dbReference>
<dbReference type="PRINTS" id="PR00081">
    <property type="entry name" value="GDHRDH"/>
</dbReference>
<dbReference type="InterPro" id="IPR002347">
    <property type="entry name" value="SDR_fam"/>
</dbReference>
<evidence type="ECO:0000256" key="2">
    <source>
        <dbReference type="ARBA" id="ARBA00022857"/>
    </source>
</evidence>
<dbReference type="OMA" id="FRVWHIS"/>
<dbReference type="RefSeq" id="XP_016644878.1">
    <property type="nucleotide sequence ID" value="XM_016785502.1"/>
</dbReference>